<keyword evidence="2" id="KW-1133">Transmembrane helix</keyword>
<dbReference type="InterPro" id="IPR000983">
    <property type="entry name" value="Bac_GSPG_pilin"/>
</dbReference>
<dbReference type="GO" id="GO:0015627">
    <property type="term" value="C:type II protein secretion system complex"/>
    <property type="evidence" value="ECO:0007669"/>
    <property type="project" value="InterPro"/>
</dbReference>
<protein>
    <submittedName>
        <fullName evidence="3">General secretion pathway protein G</fullName>
    </submittedName>
</protein>
<dbReference type="InterPro" id="IPR012902">
    <property type="entry name" value="N_methyl_site"/>
</dbReference>
<evidence type="ECO:0000313" key="3">
    <source>
        <dbReference type="EMBL" id="CEA02830.1"/>
    </source>
</evidence>
<accession>A0A078M9A3</accession>
<dbReference type="Gene3D" id="3.30.700.10">
    <property type="entry name" value="Glycoprotein, Type 4 Pilin"/>
    <property type="match status" value="1"/>
</dbReference>
<dbReference type="AlphaFoldDB" id="A0A078M9A3"/>
<dbReference type="GO" id="GO:0015628">
    <property type="term" value="P:protein secretion by the type II secretion system"/>
    <property type="evidence" value="ECO:0007669"/>
    <property type="project" value="InterPro"/>
</dbReference>
<name>A0A078M9A3_9PSED</name>
<keyword evidence="1" id="KW-0488">Methylation</keyword>
<keyword evidence="2" id="KW-0812">Transmembrane</keyword>
<dbReference type="PATRIC" id="fig|1461581.3.peg.866"/>
<dbReference type="PANTHER" id="PTHR30093">
    <property type="entry name" value="GENERAL SECRETION PATHWAY PROTEIN G"/>
    <property type="match status" value="1"/>
</dbReference>
<dbReference type="Pfam" id="PF07963">
    <property type="entry name" value="N_methyl"/>
    <property type="match status" value="1"/>
</dbReference>
<dbReference type="InterPro" id="IPR045584">
    <property type="entry name" value="Pilin-like"/>
</dbReference>
<dbReference type="PRINTS" id="PR00813">
    <property type="entry name" value="BCTERIALGSPG"/>
</dbReference>
<dbReference type="NCBIfam" id="TIGR02532">
    <property type="entry name" value="IV_pilin_GFxxxE"/>
    <property type="match status" value="1"/>
</dbReference>
<dbReference type="InterPro" id="IPR031982">
    <property type="entry name" value="PilE-like"/>
</dbReference>
<dbReference type="PANTHER" id="PTHR30093:SF47">
    <property type="entry name" value="TYPE IV PILUS NON-CORE MINOR PILIN PILE"/>
    <property type="match status" value="1"/>
</dbReference>
<dbReference type="SUPFAM" id="SSF54523">
    <property type="entry name" value="Pili subunits"/>
    <property type="match status" value="1"/>
</dbReference>
<dbReference type="PROSITE" id="PS00409">
    <property type="entry name" value="PROKAR_NTER_METHYL"/>
    <property type="match status" value="1"/>
</dbReference>
<dbReference type="EMBL" id="LK391969">
    <property type="protein sequence ID" value="CEF25963.1"/>
    <property type="molecule type" value="Genomic_DNA"/>
</dbReference>
<dbReference type="Pfam" id="PF16732">
    <property type="entry name" value="ComP_DUS"/>
    <property type="match status" value="1"/>
</dbReference>
<proteinExistence type="predicted"/>
<sequence>MNVTTLRARLSRRSLSRRGAGLTLLELMIVVVIVGILAAIALPSYQSYIHKSRAKTAAADLVGLAAAVEARFQRTLAYPTANISGTAAVKAAFSQWSPSQAEYFTHVFLAGNPYRLQASGNGTMQGCVLTLTGENQRSATADCGFTSW</sequence>
<evidence type="ECO:0000256" key="2">
    <source>
        <dbReference type="SAM" id="Phobius"/>
    </source>
</evidence>
<gene>
    <name evidence="3" type="primary">xcpT</name>
    <name evidence="3" type="ORF">BN1049_00884</name>
</gene>
<evidence type="ECO:0000256" key="1">
    <source>
        <dbReference type="ARBA" id="ARBA00022481"/>
    </source>
</evidence>
<dbReference type="OrthoDB" id="6905301at2"/>
<dbReference type="RefSeq" id="WP_044498501.1">
    <property type="nucleotide sequence ID" value="NZ_LK391969.1"/>
</dbReference>
<reference evidence="3" key="1">
    <citation type="submission" date="2014-07" db="EMBL/GenBank/DDBJ databases">
        <authorList>
            <person name="Urmite Genomes Urmite Genomes"/>
        </authorList>
    </citation>
    <scope>NUCLEOTIDE SEQUENCE</scope>
    <source>
        <strain evidence="3">12M76_air</strain>
    </source>
</reference>
<keyword evidence="2" id="KW-0472">Membrane</keyword>
<organism evidence="3">
    <name type="scientific">Pseudomonas saudimassiliensis</name>
    <dbReference type="NCBI Taxonomy" id="1461581"/>
    <lineage>
        <taxon>Bacteria</taxon>
        <taxon>Pseudomonadati</taxon>
        <taxon>Pseudomonadota</taxon>
        <taxon>Gammaproteobacteria</taxon>
        <taxon>Pseudomonadales</taxon>
        <taxon>Pseudomonadaceae</taxon>
        <taxon>Pseudomonas</taxon>
    </lineage>
</organism>
<dbReference type="GO" id="GO:0043683">
    <property type="term" value="P:type IV pilus assembly"/>
    <property type="evidence" value="ECO:0007669"/>
    <property type="project" value="InterPro"/>
</dbReference>
<feature type="transmembrane region" description="Helical" evidence="2">
    <location>
        <begin position="21"/>
        <end position="42"/>
    </location>
</feature>
<dbReference type="EMBL" id="LM997413">
    <property type="protein sequence ID" value="CEA02830.1"/>
    <property type="molecule type" value="Genomic_DNA"/>
</dbReference>